<feature type="signal peptide" evidence="1">
    <location>
        <begin position="1"/>
        <end position="21"/>
    </location>
</feature>
<name>A0A5C6FJ25_9BACT</name>
<evidence type="ECO:0000259" key="2">
    <source>
        <dbReference type="Pfam" id="PF09832"/>
    </source>
</evidence>
<keyword evidence="4" id="KW-1185">Reference proteome</keyword>
<evidence type="ECO:0000313" key="3">
    <source>
        <dbReference type="EMBL" id="TWU60097.1"/>
    </source>
</evidence>
<accession>A0A5C6FJ25</accession>
<reference evidence="3 4" key="1">
    <citation type="submission" date="2019-02" db="EMBL/GenBank/DDBJ databases">
        <title>Deep-cultivation of Planctomycetes and their phenomic and genomic characterization uncovers novel biology.</title>
        <authorList>
            <person name="Wiegand S."/>
            <person name="Jogler M."/>
            <person name="Boedeker C."/>
            <person name="Pinto D."/>
            <person name="Vollmers J."/>
            <person name="Rivas-Marin E."/>
            <person name="Kohn T."/>
            <person name="Peeters S.H."/>
            <person name="Heuer A."/>
            <person name="Rast P."/>
            <person name="Oberbeckmann S."/>
            <person name="Bunk B."/>
            <person name="Jeske O."/>
            <person name="Meyerdierks A."/>
            <person name="Storesund J.E."/>
            <person name="Kallscheuer N."/>
            <person name="Luecker S."/>
            <person name="Lage O.M."/>
            <person name="Pohl T."/>
            <person name="Merkel B.J."/>
            <person name="Hornburger P."/>
            <person name="Mueller R.-W."/>
            <person name="Bruemmer F."/>
            <person name="Labrenz M."/>
            <person name="Spormann A.M."/>
            <person name="Op Den Camp H."/>
            <person name="Overmann J."/>
            <person name="Amann R."/>
            <person name="Jetten M.S.M."/>
            <person name="Mascher T."/>
            <person name="Medema M.H."/>
            <person name="Devos D.P."/>
            <person name="Kaster A.-K."/>
            <person name="Ovreas L."/>
            <person name="Rohde M."/>
            <person name="Galperin M.Y."/>
            <person name="Jogler C."/>
        </authorList>
    </citation>
    <scope>NUCLEOTIDE SEQUENCE [LARGE SCALE GENOMIC DNA]</scope>
    <source>
        <strain evidence="3 4">Poly51</strain>
    </source>
</reference>
<sequence precursor="true">MKTRLTFALCIALANASFSIAQDAAPVADAPVADAPVADKTAAVATANDSSADAPQDSHAAAIEEFLVTMRMEETTRRSIDQMLAMQIQQNPQMEMFADVMKAFLQKHLSFDKIKGEMITIYRDTFTEDEIRQLTAFYQTPVGRKAAERLPALAAASAQIGGKRVQANMAELQAAMAKKQAEMQAEGIKEIAPE</sequence>
<dbReference type="RefSeq" id="WP_186775278.1">
    <property type="nucleotide sequence ID" value="NZ_SJPW01000001.1"/>
</dbReference>
<dbReference type="AlphaFoldDB" id="A0A5C6FJ25"/>
<dbReference type="Pfam" id="PF09832">
    <property type="entry name" value="DUF2059"/>
    <property type="match status" value="1"/>
</dbReference>
<dbReference type="Proteomes" id="UP000318288">
    <property type="component" value="Unassembled WGS sequence"/>
</dbReference>
<keyword evidence="1" id="KW-0732">Signal</keyword>
<gene>
    <name evidence="3" type="ORF">Poly51_03710</name>
</gene>
<organism evidence="3 4">
    <name type="scientific">Rubripirellula tenax</name>
    <dbReference type="NCBI Taxonomy" id="2528015"/>
    <lineage>
        <taxon>Bacteria</taxon>
        <taxon>Pseudomonadati</taxon>
        <taxon>Planctomycetota</taxon>
        <taxon>Planctomycetia</taxon>
        <taxon>Pirellulales</taxon>
        <taxon>Pirellulaceae</taxon>
        <taxon>Rubripirellula</taxon>
    </lineage>
</organism>
<evidence type="ECO:0000313" key="4">
    <source>
        <dbReference type="Proteomes" id="UP000318288"/>
    </source>
</evidence>
<feature type="chain" id="PRO_5022970854" description="DUF2059 domain-containing protein" evidence="1">
    <location>
        <begin position="22"/>
        <end position="194"/>
    </location>
</feature>
<dbReference type="EMBL" id="SJPW01000001">
    <property type="protein sequence ID" value="TWU60097.1"/>
    <property type="molecule type" value="Genomic_DNA"/>
</dbReference>
<evidence type="ECO:0000256" key="1">
    <source>
        <dbReference type="SAM" id="SignalP"/>
    </source>
</evidence>
<comment type="caution">
    <text evidence="3">The sequence shown here is derived from an EMBL/GenBank/DDBJ whole genome shotgun (WGS) entry which is preliminary data.</text>
</comment>
<protein>
    <recommendedName>
        <fullName evidence="2">DUF2059 domain-containing protein</fullName>
    </recommendedName>
</protein>
<feature type="domain" description="DUF2059" evidence="2">
    <location>
        <begin position="112"/>
        <end position="170"/>
    </location>
</feature>
<proteinExistence type="predicted"/>
<dbReference type="InterPro" id="IPR018637">
    <property type="entry name" value="DUF2059"/>
</dbReference>